<evidence type="ECO:0000313" key="3">
    <source>
        <dbReference type="Proteomes" id="UP001232493"/>
    </source>
</evidence>
<organism evidence="2 3">
    <name type="scientific">Marinitoga aeolica</name>
    <dbReference type="NCBI Taxonomy" id="2809031"/>
    <lineage>
        <taxon>Bacteria</taxon>
        <taxon>Thermotogati</taxon>
        <taxon>Thermotogota</taxon>
        <taxon>Thermotogae</taxon>
        <taxon>Petrotogales</taxon>
        <taxon>Petrotogaceae</taxon>
        <taxon>Marinitoga</taxon>
    </lineage>
</organism>
<evidence type="ECO:0000256" key="1">
    <source>
        <dbReference type="SAM" id="Phobius"/>
    </source>
</evidence>
<feature type="transmembrane region" description="Helical" evidence="1">
    <location>
        <begin position="70"/>
        <end position="90"/>
    </location>
</feature>
<feature type="transmembrane region" description="Helical" evidence="1">
    <location>
        <begin position="97"/>
        <end position="118"/>
    </location>
</feature>
<feature type="transmembrane region" description="Helical" evidence="1">
    <location>
        <begin position="20"/>
        <end position="46"/>
    </location>
</feature>
<reference evidence="2 3" key="1">
    <citation type="submission" date="2021-02" db="EMBL/GenBank/DDBJ databases">
        <title>Characterization of Marinitoga sp. nov. str. BP5-C20A.</title>
        <authorList>
            <person name="Erauso G."/>
            <person name="Postec A."/>
        </authorList>
    </citation>
    <scope>NUCLEOTIDE SEQUENCE [LARGE SCALE GENOMIC DNA]</scope>
    <source>
        <strain evidence="2 3">BP5-C20A</strain>
    </source>
</reference>
<keyword evidence="1" id="KW-0472">Membrane</keyword>
<evidence type="ECO:0000313" key="2">
    <source>
        <dbReference type="EMBL" id="WGS64431.1"/>
    </source>
</evidence>
<name>A0ABY8PP60_9BACT</name>
<protein>
    <recommendedName>
        <fullName evidence="4">Yip1 domain-containing protein</fullName>
    </recommendedName>
</protein>
<dbReference type="Proteomes" id="UP001232493">
    <property type="component" value="Chromosome"/>
</dbReference>
<evidence type="ECO:0008006" key="4">
    <source>
        <dbReference type="Google" id="ProtNLM"/>
    </source>
</evidence>
<gene>
    <name evidence="2" type="ORF">JRV97_08615</name>
</gene>
<keyword evidence="1" id="KW-1133">Transmembrane helix</keyword>
<feature type="transmembrane region" description="Helical" evidence="1">
    <location>
        <begin position="155"/>
        <end position="174"/>
    </location>
</feature>
<dbReference type="EMBL" id="CP069362">
    <property type="protein sequence ID" value="WGS64431.1"/>
    <property type="molecule type" value="Genomic_DNA"/>
</dbReference>
<keyword evidence="1" id="KW-0812">Transmembrane</keyword>
<keyword evidence="3" id="KW-1185">Reference proteome</keyword>
<dbReference type="RefSeq" id="WP_280998085.1">
    <property type="nucleotide sequence ID" value="NZ_CP069362.1"/>
</dbReference>
<feature type="transmembrane region" description="Helical" evidence="1">
    <location>
        <begin position="124"/>
        <end position="143"/>
    </location>
</feature>
<feature type="transmembrane region" description="Helical" evidence="1">
    <location>
        <begin position="186"/>
        <end position="204"/>
    </location>
</feature>
<accession>A0ABY8PP60</accession>
<proteinExistence type="predicted"/>
<sequence length="208" mass="24197">MIKTIRFVFEKEFRQRSYYLIFISILLFLPNDLGNLFAVVFASTLLTREIENKNYSLIATLPISRMDFYLSYYIFGASLLFFSKALYFGITKNSDWMGLFGSLLFFAFFYSLSVLSSIKGLGGIYIPISIWLVDLFLKSNDMIKNYSLVTQKNIFINLISLFLFFSVMIIFHFSDSSNYTKNKNKLFTIIGLIFVLIIVAWLITNSLR</sequence>